<evidence type="ECO:0000313" key="10">
    <source>
        <dbReference type="Proteomes" id="UP000095558"/>
    </source>
</evidence>
<dbReference type="GO" id="GO:0006817">
    <property type="term" value="P:phosphate ion transport"/>
    <property type="evidence" value="ECO:0007669"/>
    <property type="project" value="UniProtKB-KW"/>
</dbReference>
<proteinExistence type="inferred from homology"/>
<dbReference type="EMBL" id="CYZV01000012">
    <property type="protein sequence ID" value="CUO04399.1"/>
    <property type="molecule type" value="Genomic_DNA"/>
</dbReference>
<dbReference type="InterPro" id="IPR028366">
    <property type="entry name" value="PhoU"/>
</dbReference>
<comment type="subcellular location">
    <subcellularLocation>
        <location evidence="1 7">Cytoplasm</location>
    </subcellularLocation>
</comment>
<feature type="domain" description="PhoU" evidence="8">
    <location>
        <begin position="121"/>
        <end position="205"/>
    </location>
</feature>
<evidence type="ECO:0000256" key="1">
    <source>
        <dbReference type="ARBA" id="ARBA00004496"/>
    </source>
</evidence>
<name>A0A173XED3_9CLOT</name>
<dbReference type="GO" id="GO:0045936">
    <property type="term" value="P:negative regulation of phosphate metabolic process"/>
    <property type="evidence" value="ECO:0007669"/>
    <property type="project" value="InterPro"/>
</dbReference>
<dbReference type="SUPFAM" id="SSF109755">
    <property type="entry name" value="PhoU-like"/>
    <property type="match status" value="1"/>
</dbReference>
<evidence type="ECO:0000256" key="2">
    <source>
        <dbReference type="ARBA" id="ARBA00008107"/>
    </source>
</evidence>
<reference evidence="9 10" key="1">
    <citation type="submission" date="2015-09" db="EMBL/GenBank/DDBJ databases">
        <authorList>
            <consortium name="Pathogen Informatics"/>
        </authorList>
    </citation>
    <scope>NUCLEOTIDE SEQUENCE [LARGE SCALE GENOMIC DNA]</scope>
    <source>
        <strain evidence="9 10">2789STDY5834855</strain>
    </source>
</reference>
<dbReference type="Gene3D" id="1.20.58.220">
    <property type="entry name" value="Phosphate transport system protein phou homolog 2, domain 2"/>
    <property type="match status" value="1"/>
</dbReference>
<dbReference type="OrthoDB" id="9814256at2"/>
<dbReference type="PANTHER" id="PTHR42930:SF3">
    <property type="entry name" value="PHOSPHATE-SPECIFIC TRANSPORT SYSTEM ACCESSORY PROTEIN PHOU"/>
    <property type="match status" value="1"/>
</dbReference>
<evidence type="ECO:0000313" key="9">
    <source>
        <dbReference type="EMBL" id="CUO04399.1"/>
    </source>
</evidence>
<keyword evidence="6 7" id="KW-0592">Phosphate transport</keyword>
<keyword evidence="5 7" id="KW-0963">Cytoplasm</keyword>
<evidence type="ECO:0000259" key="8">
    <source>
        <dbReference type="Pfam" id="PF01895"/>
    </source>
</evidence>
<evidence type="ECO:0000256" key="4">
    <source>
        <dbReference type="ARBA" id="ARBA00022448"/>
    </source>
</evidence>
<organism evidence="9 10">
    <name type="scientific">Clostridium disporicum</name>
    <dbReference type="NCBI Taxonomy" id="84024"/>
    <lineage>
        <taxon>Bacteria</taxon>
        <taxon>Bacillati</taxon>
        <taxon>Bacillota</taxon>
        <taxon>Clostridia</taxon>
        <taxon>Eubacteriales</taxon>
        <taxon>Clostridiaceae</taxon>
        <taxon>Clostridium</taxon>
    </lineage>
</organism>
<accession>A0A173XED3</accession>
<evidence type="ECO:0000256" key="3">
    <source>
        <dbReference type="ARBA" id="ARBA00011738"/>
    </source>
</evidence>
<dbReference type="InterPro" id="IPR038078">
    <property type="entry name" value="PhoU-like_sf"/>
</dbReference>
<gene>
    <name evidence="9" type="primary">phoU</name>
    <name evidence="9" type="ORF">ERS852470_01295</name>
</gene>
<dbReference type="PANTHER" id="PTHR42930">
    <property type="entry name" value="PHOSPHATE-SPECIFIC TRANSPORT SYSTEM ACCESSORY PROTEIN PHOU"/>
    <property type="match status" value="1"/>
</dbReference>
<comment type="subunit">
    <text evidence="3 7">Homodimer.</text>
</comment>
<dbReference type="STRING" id="84024.ERS852471_00296"/>
<dbReference type="InterPro" id="IPR026022">
    <property type="entry name" value="PhoU_dom"/>
</dbReference>
<comment type="function">
    <text evidence="7">Plays a role in the regulation of phosphate uptake.</text>
</comment>
<dbReference type="GO" id="GO:0005737">
    <property type="term" value="C:cytoplasm"/>
    <property type="evidence" value="ECO:0007669"/>
    <property type="project" value="UniProtKB-SubCell"/>
</dbReference>
<dbReference type="RefSeq" id="WP_042396988.1">
    <property type="nucleotide sequence ID" value="NZ_CYYT01000002.1"/>
</dbReference>
<dbReference type="NCBIfam" id="TIGR02135">
    <property type="entry name" value="phoU_full"/>
    <property type="match status" value="1"/>
</dbReference>
<dbReference type="Pfam" id="PF01895">
    <property type="entry name" value="PhoU"/>
    <property type="match status" value="2"/>
</dbReference>
<evidence type="ECO:0000256" key="5">
    <source>
        <dbReference type="ARBA" id="ARBA00022490"/>
    </source>
</evidence>
<sequence length="218" mass="25213">MTRNLLDKRMKLLKSELAEMGSLVEKQIYNSIEAFKNKDMVLAKQVMDNDDKVDELNRKIEEQCLKLMAMESPVATDLRKIFTTSKIVTDLERMADYAVDICKIAQRVELDVLGEECEPIWQMVDILRKMIKKSIEAFVANDVEAAYEICKMDDEVDILYRGLFNDMLKKMAKDESIINKGAQMLFASKYLERVGDHVTNICEWIIFSSKGDYVDLNE</sequence>
<dbReference type="GeneID" id="83011525"/>
<evidence type="ECO:0000256" key="6">
    <source>
        <dbReference type="ARBA" id="ARBA00022592"/>
    </source>
</evidence>
<keyword evidence="4 7" id="KW-0813">Transport</keyword>
<dbReference type="GO" id="GO:0030643">
    <property type="term" value="P:intracellular phosphate ion homeostasis"/>
    <property type="evidence" value="ECO:0007669"/>
    <property type="project" value="InterPro"/>
</dbReference>
<comment type="similarity">
    <text evidence="2 7">Belongs to the PhoU family.</text>
</comment>
<evidence type="ECO:0000256" key="7">
    <source>
        <dbReference type="PIRNR" id="PIRNR003107"/>
    </source>
</evidence>
<dbReference type="Proteomes" id="UP000095558">
    <property type="component" value="Unassembled WGS sequence"/>
</dbReference>
<dbReference type="AlphaFoldDB" id="A0A173XED3"/>
<dbReference type="FunFam" id="1.20.58.220:FF:000004">
    <property type="entry name" value="Phosphate-specific transport system accessory protein PhoU"/>
    <property type="match status" value="1"/>
</dbReference>
<protein>
    <recommendedName>
        <fullName evidence="7">Phosphate-specific transport system accessory protein PhoU</fullName>
    </recommendedName>
</protein>
<feature type="domain" description="PhoU" evidence="8">
    <location>
        <begin position="17"/>
        <end position="104"/>
    </location>
</feature>
<dbReference type="PIRSF" id="PIRSF003107">
    <property type="entry name" value="PhoU"/>
    <property type="match status" value="1"/>
</dbReference>